<dbReference type="InterPro" id="IPR036291">
    <property type="entry name" value="NAD(P)-bd_dom_sf"/>
</dbReference>
<dbReference type="PANTHER" id="PTHR43362:SF1">
    <property type="entry name" value="MANNITOL DEHYDROGENASE 2-RELATED"/>
    <property type="match status" value="1"/>
</dbReference>
<dbReference type="SUPFAM" id="SSF51735">
    <property type="entry name" value="NAD(P)-binding Rossmann-fold domains"/>
    <property type="match status" value="1"/>
</dbReference>
<dbReference type="InterPro" id="IPR023027">
    <property type="entry name" value="Mannitol_DH_CS"/>
</dbReference>
<dbReference type="InterPro" id="IPR050988">
    <property type="entry name" value="Mannitol_DH/Oxidoreductase"/>
</dbReference>
<dbReference type="InterPro" id="IPR008927">
    <property type="entry name" value="6-PGluconate_DH-like_C_sf"/>
</dbReference>
<dbReference type="EC" id="1.1.1.17" evidence="2"/>
<evidence type="ECO:0000256" key="1">
    <source>
        <dbReference type="ARBA" id="ARBA00006541"/>
    </source>
</evidence>
<evidence type="ECO:0000256" key="3">
    <source>
        <dbReference type="ARBA" id="ARBA00016219"/>
    </source>
</evidence>
<dbReference type="PRINTS" id="PR00084">
    <property type="entry name" value="MTLDHDRGNASE"/>
</dbReference>
<keyword evidence="10" id="KW-1185">Reference proteome</keyword>
<dbReference type="SUPFAM" id="SSF48179">
    <property type="entry name" value="6-phosphogluconate dehydrogenase C-terminal domain-like"/>
    <property type="match status" value="1"/>
</dbReference>
<evidence type="ECO:0000256" key="4">
    <source>
        <dbReference type="ARBA" id="ARBA00023002"/>
    </source>
</evidence>
<dbReference type="PROSITE" id="PS00974">
    <property type="entry name" value="MANNITOL_DHGENASE"/>
    <property type="match status" value="1"/>
</dbReference>
<dbReference type="GO" id="GO:0019594">
    <property type="term" value="P:mannitol metabolic process"/>
    <property type="evidence" value="ECO:0007669"/>
    <property type="project" value="InterPro"/>
</dbReference>
<dbReference type="InterPro" id="IPR000669">
    <property type="entry name" value="Mannitol_DH"/>
</dbReference>
<name>A0A7W7WR83_9ACTN</name>
<dbReference type="Pfam" id="PF08125">
    <property type="entry name" value="Mannitol_dh_C"/>
    <property type="match status" value="1"/>
</dbReference>
<comment type="caution">
    <text evidence="9">The sequence shown here is derived from an EMBL/GenBank/DDBJ whole genome shotgun (WGS) entry which is preliminary data.</text>
</comment>
<evidence type="ECO:0000313" key="10">
    <source>
        <dbReference type="Proteomes" id="UP000578819"/>
    </source>
</evidence>
<keyword evidence="4 9" id="KW-0560">Oxidoreductase</keyword>
<dbReference type="InterPro" id="IPR013328">
    <property type="entry name" value="6PGD_dom2"/>
</dbReference>
<protein>
    <recommendedName>
        <fullName evidence="3">Mannitol-1-phosphate 5-dehydrogenase</fullName>
        <ecNumber evidence="2">1.1.1.17</ecNumber>
    </recommendedName>
</protein>
<dbReference type="AlphaFoldDB" id="A0A7W7WR83"/>
<dbReference type="RefSeq" id="WP_221449155.1">
    <property type="nucleotide sequence ID" value="NZ_JACHJW010000001.1"/>
</dbReference>
<evidence type="ECO:0000256" key="2">
    <source>
        <dbReference type="ARBA" id="ARBA00012939"/>
    </source>
</evidence>
<reference evidence="9 10" key="1">
    <citation type="submission" date="2020-08" db="EMBL/GenBank/DDBJ databases">
        <title>Sequencing the genomes of 1000 actinobacteria strains.</title>
        <authorList>
            <person name="Klenk H.-P."/>
        </authorList>
    </citation>
    <scope>NUCLEOTIDE SEQUENCE [LARGE SCALE GENOMIC DNA]</scope>
    <source>
        <strain evidence="9 10">DSM 45886</strain>
    </source>
</reference>
<evidence type="ECO:0000313" key="9">
    <source>
        <dbReference type="EMBL" id="MBB4961051.1"/>
    </source>
</evidence>
<feature type="domain" description="Mannitol dehydrogenase C-terminal" evidence="8">
    <location>
        <begin position="289"/>
        <end position="442"/>
    </location>
</feature>
<dbReference type="InterPro" id="IPR013131">
    <property type="entry name" value="Mannitol_DH_N"/>
</dbReference>
<keyword evidence="5" id="KW-0520">NAD</keyword>
<dbReference type="InterPro" id="IPR013118">
    <property type="entry name" value="Mannitol_DH_C"/>
</dbReference>
<dbReference type="EMBL" id="JACHJW010000001">
    <property type="protein sequence ID" value="MBB4961051.1"/>
    <property type="molecule type" value="Genomic_DNA"/>
</dbReference>
<accession>A0A7W7WR83</accession>
<evidence type="ECO:0000256" key="6">
    <source>
        <dbReference type="ARBA" id="ARBA00048615"/>
    </source>
</evidence>
<proteinExistence type="inferred from homology"/>
<evidence type="ECO:0000256" key="5">
    <source>
        <dbReference type="ARBA" id="ARBA00023027"/>
    </source>
</evidence>
<organism evidence="9 10">
    <name type="scientific">Micromonospora polyrhachis</name>
    <dbReference type="NCBI Taxonomy" id="1282883"/>
    <lineage>
        <taxon>Bacteria</taxon>
        <taxon>Bacillati</taxon>
        <taxon>Actinomycetota</taxon>
        <taxon>Actinomycetes</taxon>
        <taxon>Micromonosporales</taxon>
        <taxon>Micromonosporaceae</taxon>
        <taxon>Micromonospora</taxon>
    </lineage>
</organism>
<dbReference type="Proteomes" id="UP000578819">
    <property type="component" value="Unassembled WGS sequence"/>
</dbReference>
<dbReference type="Gene3D" id="1.10.1040.10">
    <property type="entry name" value="N-(1-d-carboxylethyl)-l-norvaline Dehydrogenase, domain 2"/>
    <property type="match status" value="1"/>
</dbReference>
<comment type="similarity">
    <text evidence="1">Belongs to the mannitol dehydrogenase family.</text>
</comment>
<gene>
    <name evidence="9" type="ORF">FHR38_004784</name>
</gene>
<dbReference type="Pfam" id="PF01232">
    <property type="entry name" value="Mannitol_dh"/>
    <property type="match status" value="1"/>
</dbReference>
<dbReference type="Gene3D" id="3.40.50.720">
    <property type="entry name" value="NAD(P)-binding Rossmann-like Domain"/>
    <property type="match status" value="1"/>
</dbReference>
<comment type="catalytic activity">
    <reaction evidence="6">
        <text>D-mannitol 1-phosphate + NAD(+) = beta-D-fructose 6-phosphate + NADH + H(+)</text>
        <dbReference type="Rhea" id="RHEA:19661"/>
        <dbReference type="ChEBI" id="CHEBI:15378"/>
        <dbReference type="ChEBI" id="CHEBI:57540"/>
        <dbReference type="ChEBI" id="CHEBI:57634"/>
        <dbReference type="ChEBI" id="CHEBI:57945"/>
        <dbReference type="ChEBI" id="CHEBI:61381"/>
        <dbReference type="EC" id="1.1.1.17"/>
    </reaction>
</comment>
<sequence>MKRLGRSVLGLLPDNVAVPQYGDQDVRVGIVHFGVGNFHRAHQAMYLDRLMNVGLARDWAICGVGLLEGDARMRDALRGQDGLYTLTLRHPDGTDEISVIGSIARFLYAPEQPEAVLEQLVCPDVRIVSLTITEGGYVADPINGRNPEDDPLVAAEVAGGLAQPRTAFGWIVAALRERRARGIAPFTVLSCDNIPGNGQVSRLSVEGVARLVDPQLAEWIAAEVAFPATMVDRITPVTAPADLDRVRETLGVEDAWPVASEPFAQWVVEDHFPNGRPPLEQVGVTLTGDVEPYEAIKLRLLNGAHQAMAYLGQLAGFTYVDEACADPRFAGFVRAYIEREGVPTLTVPDGFDLPGYIEQLFERFGNPQVRDPLARLSVDTSNRIPKFLLPVVADRLAAGSSCPVGAAVIAAWRAGCRLAAQGRFTLDDADATLLVAAASGDQRDFLTQVPTLAPFAANPGFVAAFERAADLLDRGGPDALIDGIE</sequence>
<evidence type="ECO:0000259" key="7">
    <source>
        <dbReference type="Pfam" id="PF01232"/>
    </source>
</evidence>
<dbReference type="PANTHER" id="PTHR43362">
    <property type="entry name" value="MANNITOL DEHYDROGENASE DSF1-RELATED"/>
    <property type="match status" value="1"/>
</dbReference>
<dbReference type="GO" id="GO:0008926">
    <property type="term" value="F:mannitol-1-phosphate 5-dehydrogenase activity"/>
    <property type="evidence" value="ECO:0007669"/>
    <property type="project" value="UniProtKB-EC"/>
</dbReference>
<feature type="domain" description="Mannitol dehydrogenase N-terminal" evidence="7">
    <location>
        <begin position="29"/>
        <end position="280"/>
    </location>
</feature>
<evidence type="ECO:0000259" key="8">
    <source>
        <dbReference type="Pfam" id="PF08125"/>
    </source>
</evidence>